<evidence type="ECO:0000256" key="3">
    <source>
        <dbReference type="ARBA" id="ARBA00022475"/>
    </source>
</evidence>
<dbReference type="Gene3D" id="1.20.1250.20">
    <property type="entry name" value="MFS general substrate transporter like domains"/>
    <property type="match status" value="2"/>
</dbReference>
<organism evidence="9 10">
    <name type="scientific">Rhizobium grahamii</name>
    <dbReference type="NCBI Taxonomy" id="1120045"/>
    <lineage>
        <taxon>Bacteria</taxon>
        <taxon>Pseudomonadati</taxon>
        <taxon>Pseudomonadota</taxon>
        <taxon>Alphaproteobacteria</taxon>
        <taxon>Hyphomicrobiales</taxon>
        <taxon>Rhizobiaceae</taxon>
        <taxon>Rhizobium/Agrobacterium group</taxon>
        <taxon>Rhizobium</taxon>
    </lineage>
</organism>
<feature type="transmembrane region" description="Helical" evidence="7">
    <location>
        <begin position="115"/>
        <end position="132"/>
    </location>
</feature>
<feature type="transmembrane region" description="Helical" evidence="7">
    <location>
        <begin position="144"/>
        <end position="165"/>
    </location>
</feature>
<feature type="transmembrane region" description="Helical" evidence="7">
    <location>
        <begin position="369"/>
        <end position="390"/>
    </location>
</feature>
<dbReference type="InterPro" id="IPR047200">
    <property type="entry name" value="MFS_YcaD-like"/>
</dbReference>
<feature type="transmembrane region" description="Helical" evidence="7">
    <location>
        <begin position="21"/>
        <end position="45"/>
    </location>
</feature>
<keyword evidence="6 7" id="KW-0472">Membrane</keyword>
<comment type="caution">
    <text evidence="9">The sequence shown here is derived from an EMBL/GenBank/DDBJ whole genome shotgun (WGS) entry which is preliminary data.</text>
</comment>
<feature type="domain" description="Major facilitator superfamily (MFS) profile" evidence="8">
    <location>
        <begin position="20"/>
        <end position="395"/>
    </location>
</feature>
<dbReference type="InterPro" id="IPR011701">
    <property type="entry name" value="MFS"/>
</dbReference>
<feature type="transmembrane region" description="Helical" evidence="7">
    <location>
        <begin position="171"/>
        <end position="190"/>
    </location>
</feature>
<dbReference type="PANTHER" id="PTHR23521">
    <property type="entry name" value="TRANSPORTER MFS SUPERFAMILY"/>
    <property type="match status" value="1"/>
</dbReference>
<feature type="transmembrane region" description="Helical" evidence="7">
    <location>
        <begin position="302"/>
        <end position="323"/>
    </location>
</feature>
<comment type="subcellular location">
    <subcellularLocation>
        <location evidence="1">Cell membrane</location>
        <topology evidence="1">Multi-pass membrane protein</topology>
    </subcellularLocation>
</comment>
<feature type="transmembrane region" description="Helical" evidence="7">
    <location>
        <begin position="51"/>
        <end position="71"/>
    </location>
</feature>
<keyword evidence="3" id="KW-1003">Cell membrane</keyword>
<feature type="transmembrane region" description="Helical" evidence="7">
    <location>
        <begin position="83"/>
        <end position="103"/>
    </location>
</feature>
<dbReference type="GO" id="GO:0022857">
    <property type="term" value="F:transmembrane transporter activity"/>
    <property type="evidence" value="ECO:0007669"/>
    <property type="project" value="InterPro"/>
</dbReference>
<evidence type="ECO:0000256" key="5">
    <source>
        <dbReference type="ARBA" id="ARBA00022989"/>
    </source>
</evidence>
<accession>A0A370KTA9</accession>
<feature type="transmembrane region" description="Helical" evidence="7">
    <location>
        <begin position="335"/>
        <end position="357"/>
    </location>
</feature>
<dbReference type="InterPro" id="IPR020846">
    <property type="entry name" value="MFS_dom"/>
</dbReference>
<keyword evidence="5 7" id="KW-1133">Transmembrane helix</keyword>
<evidence type="ECO:0000313" key="9">
    <source>
        <dbReference type="EMBL" id="RDJ13873.1"/>
    </source>
</evidence>
<evidence type="ECO:0000256" key="1">
    <source>
        <dbReference type="ARBA" id="ARBA00004651"/>
    </source>
</evidence>
<feature type="transmembrane region" description="Helical" evidence="7">
    <location>
        <begin position="211"/>
        <end position="236"/>
    </location>
</feature>
<dbReference type="GO" id="GO:0005886">
    <property type="term" value="C:plasma membrane"/>
    <property type="evidence" value="ECO:0007669"/>
    <property type="project" value="UniProtKB-SubCell"/>
</dbReference>
<reference evidence="9 10" key="1">
    <citation type="submission" date="2017-03" db="EMBL/GenBank/DDBJ databases">
        <title>Genome analysis of Rhizobial strains effectives or ineffectives for nitrogen fixation isolated from bean seeds.</title>
        <authorList>
            <person name="Peralta H."/>
            <person name="Aguilar-Vera A."/>
            <person name="Mora Y."/>
            <person name="Vargas-Lagunas C."/>
            <person name="Girard L."/>
            <person name="Mora J."/>
        </authorList>
    </citation>
    <scope>NUCLEOTIDE SEQUENCE [LARGE SCALE GENOMIC DNA]</scope>
    <source>
        <strain evidence="9 10">CCGM3</strain>
    </source>
</reference>
<evidence type="ECO:0000256" key="6">
    <source>
        <dbReference type="ARBA" id="ARBA00023136"/>
    </source>
</evidence>
<dbReference type="PROSITE" id="PS50850">
    <property type="entry name" value="MFS"/>
    <property type="match status" value="1"/>
</dbReference>
<dbReference type="AlphaFoldDB" id="A0A370KTA9"/>
<dbReference type="OrthoDB" id="9797524at2"/>
<proteinExistence type="predicted"/>
<evidence type="ECO:0000256" key="7">
    <source>
        <dbReference type="SAM" id="Phobius"/>
    </source>
</evidence>
<dbReference type="Pfam" id="PF07690">
    <property type="entry name" value="MFS_1"/>
    <property type="match status" value="1"/>
</dbReference>
<evidence type="ECO:0000259" key="8">
    <source>
        <dbReference type="PROSITE" id="PS50850"/>
    </source>
</evidence>
<sequence length="395" mass="41580">MSQPRNGTTPGDVEEIHWPSLVAAVSSISAVGIAIGLGLPLLSIILEKRGIPSTLIGLNTAMAGVAAMAAAPITTKLAHKYGVAPTMIWAVLISAISALGFYYAQDFWMWFPLRFAFHGATTTLFILSEFWINAASPPSKRGFVLGIYATVLSLGFAGGPLLFSILGSDGVLPFAVGACAVLLAAIPIYIARYESPVLEEKPELHFMRYVFLVPSATAAVFIFGAVEAGGLALFPIYAVRASFTESQAALLLTVMGIGNVIFQIPVGLLSDRMKDKRPLLAAMAFMGLIGSLMLPVLVHSWILMATVLLFWGGCVAGLYTVGLSHLGSRLTGSDLAAANAAFVFCYAVGTVAGPQVIGAAIDVAGNDGFAWAIAGFFGLYALLSSIRLLFLRKRA</sequence>
<dbReference type="PANTHER" id="PTHR23521:SF2">
    <property type="entry name" value="TRANSPORTER MFS SUPERFAMILY"/>
    <property type="match status" value="1"/>
</dbReference>
<gene>
    <name evidence="9" type="ORF">B5K06_07805</name>
</gene>
<dbReference type="CDD" id="cd17477">
    <property type="entry name" value="MFS_YcaD_like"/>
    <property type="match status" value="1"/>
</dbReference>
<evidence type="ECO:0000256" key="4">
    <source>
        <dbReference type="ARBA" id="ARBA00022692"/>
    </source>
</evidence>
<keyword evidence="4 7" id="KW-0812">Transmembrane</keyword>
<evidence type="ECO:0000256" key="2">
    <source>
        <dbReference type="ARBA" id="ARBA00022448"/>
    </source>
</evidence>
<dbReference type="RefSeq" id="WP_114712338.1">
    <property type="nucleotide sequence ID" value="NZ_KZ857258.1"/>
</dbReference>
<dbReference type="SUPFAM" id="SSF103473">
    <property type="entry name" value="MFS general substrate transporter"/>
    <property type="match status" value="1"/>
</dbReference>
<feature type="transmembrane region" description="Helical" evidence="7">
    <location>
        <begin position="248"/>
        <end position="266"/>
    </location>
</feature>
<name>A0A370KTA9_9HYPH</name>
<protein>
    <recommendedName>
        <fullName evidence="8">Major facilitator superfamily (MFS) profile domain-containing protein</fullName>
    </recommendedName>
</protein>
<dbReference type="EMBL" id="NAAC01000007">
    <property type="protein sequence ID" value="RDJ13873.1"/>
    <property type="molecule type" value="Genomic_DNA"/>
</dbReference>
<feature type="transmembrane region" description="Helical" evidence="7">
    <location>
        <begin position="278"/>
        <end position="296"/>
    </location>
</feature>
<dbReference type="InterPro" id="IPR036259">
    <property type="entry name" value="MFS_trans_sf"/>
</dbReference>
<evidence type="ECO:0000313" key="10">
    <source>
        <dbReference type="Proteomes" id="UP000254939"/>
    </source>
</evidence>
<dbReference type="Proteomes" id="UP000254939">
    <property type="component" value="Unassembled WGS sequence"/>
</dbReference>
<keyword evidence="2" id="KW-0813">Transport</keyword>